<feature type="region of interest" description="Disordered" evidence="1">
    <location>
        <begin position="167"/>
        <end position="187"/>
    </location>
</feature>
<evidence type="ECO:0000313" key="2">
    <source>
        <dbReference type="EMBL" id="MVN87567.1"/>
    </source>
</evidence>
<reference evidence="2 3" key="1">
    <citation type="submission" date="2019-12" db="EMBL/GenBank/DDBJ databases">
        <title>Deinococcus sp. HMF7620 Genome sequencing and assembly.</title>
        <authorList>
            <person name="Kang H."/>
            <person name="Kim H."/>
            <person name="Joh K."/>
        </authorList>
    </citation>
    <scope>NUCLEOTIDE SEQUENCE [LARGE SCALE GENOMIC DNA]</scope>
    <source>
        <strain evidence="2 3">HMF7620</strain>
    </source>
</reference>
<dbReference type="Proteomes" id="UP000483286">
    <property type="component" value="Unassembled WGS sequence"/>
</dbReference>
<evidence type="ECO:0000256" key="1">
    <source>
        <dbReference type="SAM" id="MobiDB-lite"/>
    </source>
</evidence>
<dbReference type="AlphaFoldDB" id="A0A7C9HSH9"/>
<feature type="region of interest" description="Disordered" evidence="1">
    <location>
        <begin position="108"/>
        <end position="132"/>
    </location>
</feature>
<dbReference type="InterPro" id="IPR036388">
    <property type="entry name" value="WH-like_DNA-bd_sf"/>
</dbReference>
<organism evidence="2 3">
    <name type="scientific">Deinococcus arboris</name>
    <dbReference type="NCBI Taxonomy" id="2682977"/>
    <lineage>
        <taxon>Bacteria</taxon>
        <taxon>Thermotogati</taxon>
        <taxon>Deinococcota</taxon>
        <taxon>Deinococci</taxon>
        <taxon>Deinococcales</taxon>
        <taxon>Deinococcaceae</taxon>
        <taxon>Deinococcus</taxon>
    </lineage>
</organism>
<comment type="caution">
    <text evidence="2">The sequence shown here is derived from an EMBL/GenBank/DDBJ whole genome shotgun (WGS) entry which is preliminary data.</text>
</comment>
<name>A0A7C9HSH9_9DEIO</name>
<gene>
    <name evidence="2" type="ORF">GO986_12400</name>
</gene>
<dbReference type="Gene3D" id="1.10.10.10">
    <property type="entry name" value="Winged helix-like DNA-binding domain superfamily/Winged helix DNA-binding domain"/>
    <property type="match status" value="1"/>
</dbReference>
<dbReference type="SUPFAM" id="SSF46785">
    <property type="entry name" value="Winged helix' DNA-binding domain"/>
    <property type="match status" value="1"/>
</dbReference>
<evidence type="ECO:0000313" key="3">
    <source>
        <dbReference type="Proteomes" id="UP000483286"/>
    </source>
</evidence>
<dbReference type="InterPro" id="IPR036390">
    <property type="entry name" value="WH_DNA-bd_sf"/>
</dbReference>
<protein>
    <submittedName>
        <fullName evidence="2">Uncharacterized protein</fullName>
    </submittedName>
</protein>
<feature type="compositionally biased region" description="Basic and acidic residues" evidence="1">
    <location>
        <begin position="110"/>
        <end position="119"/>
    </location>
</feature>
<accession>A0A7C9HSH9</accession>
<sequence length="187" mass="21868">MSWKPRIILPHLSAAHLLRNKAQRVLLTCLVHHYPEPVLPNHILIDTQLTLEQFYGAVDALKNRGWLDHSWTAYKRHRRRTYRLTQRGYQLARVICFFTRGSVDDLQAPQRRDRLDESPPTHVPPKPAAATTESAEVLVNAAHRRLELQHQLGQILSELLLISEVEQRHREGHEENPSEPEREQQWN</sequence>
<proteinExistence type="predicted"/>
<keyword evidence="3" id="KW-1185">Reference proteome</keyword>
<dbReference type="EMBL" id="WQLB01000015">
    <property type="protein sequence ID" value="MVN87567.1"/>
    <property type="molecule type" value="Genomic_DNA"/>
</dbReference>